<dbReference type="GO" id="GO:0043546">
    <property type="term" value="F:molybdopterin cofactor binding"/>
    <property type="evidence" value="ECO:0007669"/>
    <property type="project" value="InterPro"/>
</dbReference>
<dbReference type="EC" id="1.8.3.1" evidence="6"/>
<dbReference type="GO" id="GO:0006790">
    <property type="term" value="P:sulfur compound metabolic process"/>
    <property type="evidence" value="ECO:0007669"/>
    <property type="project" value="TreeGrafter"/>
</dbReference>
<comment type="cofactor">
    <cofactor evidence="1">
        <name>Mo-molybdopterin</name>
        <dbReference type="ChEBI" id="CHEBI:71302"/>
    </cofactor>
</comment>
<dbReference type="PRINTS" id="PR00363">
    <property type="entry name" value="CYTOCHROMEB5"/>
</dbReference>
<dbReference type="InterPro" id="IPR022407">
    <property type="entry name" value="OxRdtase_Mopterin_BS"/>
</dbReference>
<keyword evidence="9" id="KW-0479">Metal-binding</keyword>
<dbReference type="Gene3D" id="2.60.40.650">
    <property type="match status" value="1"/>
</dbReference>
<dbReference type="Pfam" id="PF03404">
    <property type="entry name" value="Mo-co_dimer"/>
    <property type="match status" value="1"/>
</dbReference>
<dbReference type="CDD" id="cd02111">
    <property type="entry name" value="eukary_SO_Moco"/>
    <property type="match status" value="1"/>
</dbReference>
<protein>
    <recommendedName>
        <fullName evidence="6">sulfite oxidase</fullName>
        <ecNumber evidence="6">1.8.3.1</ecNumber>
    </recommendedName>
</protein>
<dbReference type="GO" id="GO:0030151">
    <property type="term" value="F:molybdenum ion binding"/>
    <property type="evidence" value="ECO:0007669"/>
    <property type="project" value="InterPro"/>
</dbReference>
<dbReference type="Proteomes" id="UP001438707">
    <property type="component" value="Unassembled WGS sequence"/>
</dbReference>
<comment type="cofactor">
    <cofactor evidence="2">
        <name>heme b</name>
        <dbReference type="ChEBI" id="CHEBI:60344"/>
    </cofactor>
</comment>
<keyword evidence="15" id="KW-1185">Reference proteome</keyword>
<evidence type="ECO:0000256" key="10">
    <source>
        <dbReference type="ARBA" id="ARBA00023002"/>
    </source>
</evidence>
<dbReference type="InterPro" id="IPR036374">
    <property type="entry name" value="OxRdtase_Mopterin-bd_sf"/>
</dbReference>
<dbReference type="SUPFAM" id="SSF81296">
    <property type="entry name" value="E set domains"/>
    <property type="match status" value="1"/>
</dbReference>
<evidence type="ECO:0000256" key="3">
    <source>
        <dbReference type="ARBA" id="ARBA00004569"/>
    </source>
</evidence>
<evidence type="ECO:0000256" key="2">
    <source>
        <dbReference type="ARBA" id="ARBA00001970"/>
    </source>
</evidence>
<evidence type="ECO:0000256" key="7">
    <source>
        <dbReference type="ARBA" id="ARBA00022505"/>
    </source>
</evidence>
<comment type="subcellular location">
    <subcellularLocation>
        <location evidence="3">Mitochondrion intermembrane space</location>
    </subcellularLocation>
</comment>
<dbReference type="InterPro" id="IPR005066">
    <property type="entry name" value="MoCF_OxRdtse_dimer"/>
</dbReference>
<dbReference type="SUPFAM" id="SSF55856">
    <property type="entry name" value="Cytochrome b5-like heme/steroid binding domain"/>
    <property type="match status" value="1"/>
</dbReference>
<dbReference type="PRINTS" id="PR00407">
    <property type="entry name" value="EUMOPTERIN"/>
</dbReference>
<evidence type="ECO:0000256" key="12">
    <source>
        <dbReference type="ARBA" id="ARBA00023128"/>
    </source>
</evidence>
<evidence type="ECO:0000313" key="15">
    <source>
        <dbReference type="Proteomes" id="UP001438707"/>
    </source>
</evidence>
<sequence length="565" mass="61807">MQRLLSGSARLLPLGLRCEQAVSSGIVKAPSNFTTRGYAAVATDSSDRQHGWQLGAAAAVALATAGLGSWLLLDPQTSHCEEVQLASAGQTKKRKAPLPEIHAEDVAAHNNKERGVWVTYKDGVYDVTDFLEMHPGGASRLMLAAGGAIDPFWAMYQQHNQEEIKSLLEGYRIGSLVGGQDMSQQVADPYSNEPKRHPALVVRSQKPFNAETPAELLTGKLYTPNDLFYVRNHLPVPAVDPAAYTLRVEGEGLRTIELSLKDLRTKFKRHTISATLQCAGNRRTEMSSLKDIKGTVWAAGAIGNAEWSGVNLKDVLEYAGLDERSEAEAEHVQFEGLDSDMEGVCYGASIPIEEAVYKGADVLLAYEMNGRPLSKDHGFPVRVIAPGIVGARNVKWLSRIITSKEESQSHWQQHDYKSFSPNTDYDNVDWESAPAIQEPNVTSAICEPENNTAVSTSEGTIPVKGFAYSGGGHSVIRVDVSADHGKTWTVAELSSVPAKRSRAWSWTLWQAEVPMPKEHTGSIELICKATDNAYNTQPDSVAGVWNLRGVLNNAWHRVKLQVQEE</sequence>
<dbReference type="InterPro" id="IPR036400">
    <property type="entry name" value="Cyt_B5-like_heme/steroid_sf"/>
</dbReference>
<keyword evidence="10" id="KW-0560">Oxidoreductase</keyword>
<dbReference type="GO" id="GO:0008482">
    <property type="term" value="F:sulfite oxidase activity"/>
    <property type="evidence" value="ECO:0007669"/>
    <property type="project" value="UniProtKB-EC"/>
</dbReference>
<dbReference type="FunFam" id="3.10.120.10:FF:000007">
    <property type="entry name" value="Sulfite oxidase, mitochondrial"/>
    <property type="match status" value="1"/>
</dbReference>
<comment type="pathway">
    <text evidence="4">Energy metabolism; sulfur metabolism.</text>
</comment>
<feature type="domain" description="Cytochrome b5 heme-binding" evidence="13">
    <location>
        <begin position="98"/>
        <end position="177"/>
    </location>
</feature>
<evidence type="ECO:0000256" key="6">
    <source>
        <dbReference type="ARBA" id="ARBA00012505"/>
    </source>
</evidence>
<dbReference type="InterPro" id="IPR014756">
    <property type="entry name" value="Ig_E-set"/>
</dbReference>
<dbReference type="PANTHER" id="PTHR19372">
    <property type="entry name" value="SULFITE REDUCTASE"/>
    <property type="match status" value="1"/>
</dbReference>
<evidence type="ECO:0000256" key="4">
    <source>
        <dbReference type="ARBA" id="ARBA00004971"/>
    </source>
</evidence>
<dbReference type="Gene3D" id="3.10.120.10">
    <property type="entry name" value="Cytochrome b5-like heme/steroid binding domain"/>
    <property type="match status" value="1"/>
</dbReference>
<dbReference type="PANTHER" id="PTHR19372:SF7">
    <property type="entry name" value="SULFITE OXIDASE, MITOCHONDRIAL"/>
    <property type="match status" value="1"/>
</dbReference>
<evidence type="ECO:0000256" key="8">
    <source>
        <dbReference type="ARBA" id="ARBA00022617"/>
    </source>
</evidence>
<organism evidence="14 15">
    <name type="scientific">Apatococcus lobatus</name>
    <dbReference type="NCBI Taxonomy" id="904363"/>
    <lineage>
        <taxon>Eukaryota</taxon>
        <taxon>Viridiplantae</taxon>
        <taxon>Chlorophyta</taxon>
        <taxon>core chlorophytes</taxon>
        <taxon>Trebouxiophyceae</taxon>
        <taxon>Chlorellales</taxon>
        <taxon>Chlorellaceae</taxon>
        <taxon>Apatococcus</taxon>
    </lineage>
</organism>
<dbReference type="InterPro" id="IPR008335">
    <property type="entry name" value="Mopterin_OxRdtase_euk"/>
</dbReference>
<keyword evidence="11" id="KW-0408">Iron</keyword>
<dbReference type="InterPro" id="IPR001199">
    <property type="entry name" value="Cyt_B5-like_heme/steroid-bd"/>
</dbReference>
<dbReference type="GO" id="GO:0020037">
    <property type="term" value="F:heme binding"/>
    <property type="evidence" value="ECO:0007669"/>
    <property type="project" value="InterPro"/>
</dbReference>
<dbReference type="SMART" id="SM01117">
    <property type="entry name" value="Cyt-b5"/>
    <property type="match status" value="1"/>
</dbReference>
<dbReference type="Pfam" id="PF00173">
    <property type="entry name" value="Cyt-b5"/>
    <property type="match status" value="1"/>
</dbReference>
<reference evidence="14 15" key="1">
    <citation type="journal article" date="2024" name="Nat. Commun.">
        <title>Phylogenomics reveals the evolutionary origins of lichenization in chlorophyte algae.</title>
        <authorList>
            <person name="Puginier C."/>
            <person name="Libourel C."/>
            <person name="Otte J."/>
            <person name="Skaloud P."/>
            <person name="Haon M."/>
            <person name="Grisel S."/>
            <person name="Petersen M."/>
            <person name="Berrin J.G."/>
            <person name="Delaux P.M."/>
            <person name="Dal Grande F."/>
            <person name="Keller J."/>
        </authorList>
    </citation>
    <scope>NUCLEOTIDE SEQUENCE [LARGE SCALE GENOMIC DNA]</scope>
    <source>
        <strain evidence="14 15">SAG 2145</strain>
    </source>
</reference>
<dbReference type="Pfam" id="PF00174">
    <property type="entry name" value="Oxidored_molyb"/>
    <property type="match status" value="1"/>
</dbReference>
<evidence type="ECO:0000256" key="5">
    <source>
        <dbReference type="ARBA" id="ARBA00011738"/>
    </source>
</evidence>
<comment type="caution">
    <text evidence="14">The sequence shown here is derived from an EMBL/GenBank/DDBJ whole genome shotgun (WGS) entry which is preliminary data.</text>
</comment>
<evidence type="ECO:0000256" key="9">
    <source>
        <dbReference type="ARBA" id="ARBA00022723"/>
    </source>
</evidence>
<dbReference type="SUPFAM" id="SSF56524">
    <property type="entry name" value="Oxidoreductase molybdopterin-binding domain"/>
    <property type="match status" value="1"/>
</dbReference>
<dbReference type="PROSITE" id="PS50255">
    <property type="entry name" value="CYTOCHROME_B5_2"/>
    <property type="match status" value="1"/>
</dbReference>
<dbReference type="PROSITE" id="PS00191">
    <property type="entry name" value="CYTOCHROME_B5_1"/>
    <property type="match status" value="1"/>
</dbReference>
<keyword evidence="12" id="KW-0496">Mitochondrion</keyword>
<dbReference type="FunFam" id="3.90.420.10:FF:000002">
    <property type="entry name" value="sulfite oxidase, mitochondrial"/>
    <property type="match status" value="1"/>
</dbReference>
<dbReference type="PROSITE" id="PS00559">
    <property type="entry name" value="MOLYBDOPTERIN_EUK"/>
    <property type="match status" value="1"/>
</dbReference>
<accession>A0AAW1Q551</accession>
<dbReference type="GO" id="GO:0005758">
    <property type="term" value="C:mitochondrial intermembrane space"/>
    <property type="evidence" value="ECO:0007669"/>
    <property type="project" value="UniProtKB-SubCell"/>
</dbReference>
<dbReference type="AlphaFoldDB" id="A0AAW1Q551"/>
<dbReference type="InterPro" id="IPR018506">
    <property type="entry name" value="Cyt_B5_heme-BS"/>
</dbReference>
<proteinExistence type="predicted"/>
<evidence type="ECO:0000313" key="14">
    <source>
        <dbReference type="EMBL" id="KAK9815992.1"/>
    </source>
</evidence>
<gene>
    <name evidence="14" type="ORF">WJX74_010530</name>
</gene>
<comment type="subunit">
    <text evidence="5">Homodimer.</text>
</comment>
<evidence type="ECO:0000256" key="11">
    <source>
        <dbReference type="ARBA" id="ARBA00023004"/>
    </source>
</evidence>
<evidence type="ECO:0000256" key="1">
    <source>
        <dbReference type="ARBA" id="ARBA00001924"/>
    </source>
</evidence>
<dbReference type="EMBL" id="JALJOS010000102">
    <property type="protein sequence ID" value="KAK9815992.1"/>
    <property type="molecule type" value="Genomic_DNA"/>
</dbReference>
<keyword evidence="8" id="KW-0349">Heme</keyword>
<dbReference type="InterPro" id="IPR000572">
    <property type="entry name" value="OxRdtase_Mopterin-bd_dom"/>
</dbReference>
<name>A0AAW1Q551_9CHLO</name>
<evidence type="ECO:0000259" key="13">
    <source>
        <dbReference type="PROSITE" id="PS50255"/>
    </source>
</evidence>
<keyword evidence="7" id="KW-0500">Molybdenum</keyword>
<dbReference type="Gene3D" id="3.90.420.10">
    <property type="entry name" value="Oxidoreductase, molybdopterin-binding domain"/>
    <property type="match status" value="1"/>
</dbReference>